<accession>A0ABN9Q2L0</accession>
<evidence type="ECO:0000313" key="1">
    <source>
        <dbReference type="EMBL" id="CAK0798665.1"/>
    </source>
</evidence>
<organism evidence="1 2">
    <name type="scientific">Prorocentrum cordatum</name>
    <dbReference type="NCBI Taxonomy" id="2364126"/>
    <lineage>
        <taxon>Eukaryota</taxon>
        <taxon>Sar</taxon>
        <taxon>Alveolata</taxon>
        <taxon>Dinophyceae</taxon>
        <taxon>Prorocentrales</taxon>
        <taxon>Prorocentraceae</taxon>
        <taxon>Prorocentrum</taxon>
    </lineage>
</organism>
<reference evidence="1" key="1">
    <citation type="submission" date="2023-10" db="EMBL/GenBank/DDBJ databases">
        <authorList>
            <person name="Chen Y."/>
            <person name="Shah S."/>
            <person name="Dougan E. K."/>
            <person name="Thang M."/>
            <person name="Chan C."/>
        </authorList>
    </citation>
    <scope>NUCLEOTIDE SEQUENCE [LARGE SCALE GENOMIC DNA]</scope>
</reference>
<sequence length="183" mass="19004">MLHAMRFAADIGLEALRSDAGRFLPGQPGGVHWGAARLPASLRGSVFKAFVNGMADVAAVVAALLDRRQVPAARELAQLLSPTASPALGSLGLRVRRHALSHFFGKGGRVDHVLDAVIDEAASLYEALDAVGDAAGALGEGDEEPAGLGGRLCGFHRLPVHVLDGDFDRVRSALTRDGQSGAP</sequence>
<dbReference type="Proteomes" id="UP001189429">
    <property type="component" value="Unassembled WGS sequence"/>
</dbReference>
<proteinExistence type="predicted"/>
<protein>
    <submittedName>
        <fullName evidence="1">Uncharacterized protein</fullName>
    </submittedName>
</protein>
<comment type="caution">
    <text evidence="1">The sequence shown here is derived from an EMBL/GenBank/DDBJ whole genome shotgun (WGS) entry which is preliminary data.</text>
</comment>
<evidence type="ECO:0000313" key="2">
    <source>
        <dbReference type="Proteomes" id="UP001189429"/>
    </source>
</evidence>
<name>A0ABN9Q2L0_9DINO</name>
<gene>
    <name evidence="1" type="ORF">PCOR1329_LOCUS7355</name>
</gene>
<dbReference type="EMBL" id="CAUYUJ010001994">
    <property type="protein sequence ID" value="CAK0798665.1"/>
    <property type="molecule type" value="Genomic_DNA"/>
</dbReference>
<keyword evidence="2" id="KW-1185">Reference proteome</keyword>